<dbReference type="Proteomes" id="UP001299546">
    <property type="component" value="Unassembled WGS sequence"/>
</dbReference>
<sequence>MDEEEQLFQQTVEWLPSKLSTTPVFMKQQVAEFQIDPFTRIFINDKGEKVYLTTKEFDLLYFLFCHRGQIFTKEHLYESVWGYDNEIDGSNLTSFIRKLRKKIEPFPANPKYILTVWGVGYKSNENIPN</sequence>
<accession>A0ABS8DN95</accession>
<dbReference type="Pfam" id="PF00486">
    <property type="entry name" value="Trans_reg_C"/>
    <property type="match status" value="1"/>
</dbReference>
<dbReference type="InterPro" id="IPR036388">
    <property type="entry name" value="WH-like_DNA-bd_sf"/>
</dbReference>
<keyword evidence="5" id="KW-1185">Reference proteome</keyword>
<dbReference type="InterPro" id="IPR001867">
    <property type="entry name" value="OmpR/PhoB-type_DNA-bd"/>
</dbReference>
<dbReference type="SUPFAM" id="SSF46894">
    <property type="entry name" value="C-terminal effector domain of the bipartite response regulators"/>
    <property type="match status" value="1"/>
</dbReference>
<evidence type="ECO:0000256" key="1">
    <source>
        <dbReference type="ARBA" id="ARBA00023125"/>
    </source>
</evidence>
<reference evidence="4 5" key="1">
    <citation type="submission" date="2021-10" db="EMBL/GenBank/DDBJ databases">
        <title>Collection of gut derived symbiotic bacterial strains cultured from healthy donors.</title>
        <authorList>
            <person name="Lin H."/>
            <person name="Littmann E."/>
            <person name="Kohout C."/>
            <person name="Pamer E.G."/>
        </authorList>
    </citation>
    <scope>NUCLEOTIDE SEQUENCE [LARGE SCALE GENOMIC DNA]</scope>
    <source>
        <strain evidence="4 5">DFI.1.165</strain>
    </source>
</reference>
<dbReference type="PROSITE" id="PS51755">
    <property type="entry name" value="OMPR_PHOB"/>
    <property type="match status" value="1"/>
</dbReference>
<dbReference type="Gene3D" id="1.10.10.10">
    <property type="entry name" value="Winged helix-like DNA-binding domain superfamily/Winged helix DNA-binding domain"/>
    <property type="match status" value="1"/>
</dbReference>
<name>A0ABS8DN95_9FIRM</name>
<dbReference type="EMBL" id="JAJCIS010000022">
    <property type="protein sequence ID" value="MCB7389334.1"/>
    <property type="molecule type" value="Genomic_DNA"/>
</dbReference>
<protein>
    <submittedName>
        <fullName evidence="4">Helix-turn-helix domain-containing protein</fullName>
    </submittedName>
</protein>
<proteinExistence type="predicted"/>
<evidence type="ECO:0000256" key="2">
    <source>
        <dbReference type="PROSITE-ProRule" id="PRU01091"/>
    </source>
</evidence>
<evidence type="ECO:0000313" key="4">
    <source>
        <dbReference type="EMBL" id="MCB7389334.1"/>
    </source>
</evidence>
<dbReference type="SMART" id="SM00862">
    <property type="entry name" value="Trans_reg_C"/>
    <property type="match status" value="1"/>
</dbReference>
<dbReference type="CDD" id="cd00383">
    <property type="entry name" value="trans_reg_C"/>
    <property type="match status" value="1"/>
</dbReference>
<evidence type="ECO:0000313" key="5">
    <source>
        <dbReference type="Proteomes" id="UP001299546"/>
    </source>
</evidence>
<organism evidence="4 5">
    <name type="scientific">Bariatricus massiliensis</name>
    <dbReference type="NCBI Taxonomy" id="1745713"/>
    <lineage>
        <taxon>Bacteria</taxon>
        <taxon>Bacillati</taxon>
        <taxon>Bacillota</taxon>
        <taxon>Clostridia</taxon>
        <taxon>Lachnospirales</taxon>
        <taxon>Lachnospiraceae</taxon>
        <taxon>Bariatricus</taxon>
    </lineage>
</organism>
<comment type="caution">
    <text evidence="4">The sequence shown here is derived from an EMBL/GenBank/DDBJ whole genome shotgun (WGS) entry which is preliminary data.</text>
</comment>
<gene>
    <name evidence="4" type="ORF">LIZ65_18795</name>
</gene>
<dbReference type="RefSeq" id="WP_082891801.1">
    <property type="nucleotide sequence ID" value="NZ_JAJCIQ010000021.1"/>
</dbReference>
<evidence type="ECO:0000259" key="3">
    <source>
        <dbReference type="PROSITE" id="PS51755"/>
    </source>
</evidence>
<feature type="domain" description="OmpR/PhoB-type" evidence="3">
    <location>
        <begin position="25"/>
        <end position="125"/>
    </location>
</feature>
<feature type="DNA-binding region" description="OmpR/PhoB-type" evidence="2">
    <location>
        <begin position="25"/>
        <end position="125"/>
    </location>
</feature>
<keyword evidence="1 2" id="KW-0238">DNA-binding</keyword>
<dbReference type="InterPro" id="IPR016032">
    <property type="entry name" value="Sig_transdc_resp-reg_C-effctor"/>
</dbReference>